<gene>
    <name evidence="1" type="ORF">BW247_03345</name>
</gene>
<evidence type="ECO:0000313" key="2">
    <source>
        <dbReference type="Proteomes" id="UP000243807"/>
    </source>
</evidence>
<dbReference type="EMBL" id="CP019434">
    <property type="protein sequence ID" value="APZ42244.1"/>
    <property type="molecule type" value="Genomic_DNA"/>
</dbReference>
<dbReference type="STRING" id="1765967.BW247_03345"/>
<dbReference type="KEGG" id="afy:BW247_03345"/>
<name>A0A1P8UEN7_9GAMM</name>
<evidence type="ECO:0008006" key="3">
    <source>
        <dbReference type="Google" id="ProtNLM"/>
    </source>
</evidence>
<sequence>MQKGVHNLCHTCGRRLRAAKVPVETRKALVGHANGDITTHCSAVELWELMQAAEALTDRSIVQTPALHVIARTASQRRVGKVSETKKLAVNIR</sequence>
<dbReference type="Proteomes" id="UP000243807">
    <property type="component" value="Chromosome"/>
</dbReference>
<dbReference type="AlphaFoldDB" id="A0A1P8UEN7"/>
<organism evidence="1 2">
    <name type="scientific">Acidihalobacter ferrooxydans</name>
    <dbReference type="NCBI Taxonomy" id="1765967"/>
    <lineage>
        <taxon>Bacteria</taxon>
        <taxon>Pseudomonadati</taxon>
        <taxon>Pseudomonadota</taxon>
        <taxon>Gammaproteobacteria</taxon>
        <taxon>Chromatiales</taxon>
        <taxon>Ectothiorhodospiraceae</taxon>
        <taxon>Acidihalobacter</taxon>
    </lineage>
</organism>
<accession>A0A1P8UEN7</accession>
<proteinExistence type="predicted"/>
<evidence type="ECO:0000313" key="1">
    <source>
        <dbReference type="EMBL" id="APZ42244.1"/>
    </source>
</evidence>
<reference evidence="1 2" key="1">
    <citation type="submission" date="2017-01" db="EMBL/GenBank/DDBJ databases">
        <title>Draft sequence of Acidihalobacter ferrooxidans strain DSM 14175 (strain V8).</title>
        <authorList>
            <person name="Khaleque H.N."/>
            <person name="Ramsay J.P."/>
            <person name="Murphy R.J.T."/>
            <person name="Kaksonen A.H."/>
            <person name="Boxall N.J."/>
            <person name="Watkin E.L.J."/>
        </authorList>
    </citation>
    <scope>NUCLEOTIDE SEQUENCE [LARGE SCALE GENOMIC DNA]</scope>
    <source>
        <strain evidence="1 2">V8</strain>
    </source>
</reference>
<protein>
    <recommendedName>
        <fullName evidence="3">Integrase</fullName>
    </recommendedName>
</protein>
<keyword evidence="2" id="KW-1185">Reference proteome</keyword>